<organism evidence="2 3">
    <name type="scientific">Rhodohalobacter mucosus</name>
    <dbReference type="NCBI Taxonomy" id="2079485"/>
    <lineage>
        <taxon>Bacteria</taxon>
        <taxon>Pseudomonadati</taxon>
        <taxon>Balneolota</taxon>
        <taxon>Balneolia</taxon>
        <taxon>Balneolales</taxon>
        <taxon>Balneolaceae</taxon>
        <taxon>Rhodohalobacter</taxon>
    </lineage>
</organism>
<protein>
    <submittedName>
        <fullName evidence="2">Uncharacterized protein</fullName>
    </submittedName>
</protein>
<evidence type="ECO:0000256" key="1">
    <source>
        <dbReference type="SAM" id="Phobius"/>
    </source>
</evidence>
<name>A0A316TRE3_9BACT</name>
<keyword evidence="1" id="KW-0812">Transmembrane</keyword>
<comment type="caution">
    <text evidence="2">The sequence shown here is derived from an EMBL/GenBank/DDBJ whole genome shotgun (WGS) entry which is preliminary data.</text>
</comment>
<feature type="transmembrane region" description="Helical" evidence="1">
    <location>
        <begin position="103"/>
        <end position="125"/>
    </location>
</feature>
<evidence type="ECO:0000313" key="3">
    <source>
        <dbReference type="Proteomes" id="UP000245533"/>
    </source>
</evidence>
<gene>
    <name evidence="2" type="ORF">DDZ15_09680</name>
</gene>
<keyword evidence="1" id="KW-0472">Membrane</keyword>
<accession>A0A316TRE3</accession>
<dbReference type="Proteomes" id="UP000245533">
    <property type="component" value="Unassembled WGS sequence"/>
</dbReference>
<reference evidence="2 3" key="1">
    <citation type="submission" date="2018-05" db="EMBL/GenBank/DDBJ databases">
        <title>Rhodohalobacter halophilus gen. nov., sp. nov., a moderately halophilic member of the family Balneolaceae.</title>
        <authorList>
            <person name="Liu Z.-W."/>
        </authorList>
    </citation>
    <scope>NUCLEOTIDE SEQUENCE [LARGE SCALE GENOMIC DNA]</scope>
    <source>
        <strain evidence="2 3">8A47</strain>
    </source>
</reference>
<sequence length="129" mass="13913">MKGRDYEVVDEGLGAIGDYLERTSRNAFLHFAGLINSATSGRRGKYATIALNMAGVTTSSEGISRHYEQHAQVIDEYFEYVDVVALSKKLDVDKAIASHAPGAILKVGGLLTVGILIGVAGLKLYNRKK</sequence>
<dbReference type="AlphaFoldDB" id="A0A316TRE3"/>
<keyword evidence="3" id="KW-1185">Reference proteome</keyword>
<evidence type="ECO:0000313" key="2">
    <source>
        <dbReference type="EMBL" id="PWN06388.1"/>
    </source>
</evidence>
<keyword evidence="1" id="KW-1133">Transmembrane helix</keyword>
<dbReference type="EMBL" id="QGGB01000007">
    <property type="protein sequence ID" value="PWN06388.1"/>
    <property type="molecule type" value="Genomic_DNA"/>
</dbReference>
<dbReference type="OrthoDB" id="1524309at2"/>
<proteinExistence type="predicted"/>